<gene>
    <name evidence="1" type="ORF">LCGC14_2550370</name>
</gene>
<dbReference type="EMBL" id="LAZR01041838">
    <property type="protein sequence ID" value="KKL10983.1"/>
    <property type="molecule type" value="Genomic_DNA"/>
</dbReference>
<proteinExistence type="predicted"/>
<evidence type="ECO:0000313" key="1">
    <source>
        <dbReference type="EMBL" id="KKL10983.1"/>
    </source>
</evidence>
<protein>
    <submittedName>
        <fullName evidence="1">Uncharacterized protein</fullName>
    </submittedName>
</protein>
<comment type="caution">
    <text evidence="1">The sequence shown here is derived from an EMBL/GenBank/DDBJ whole genome shotgun (WGS) entry which is preliminary data.</text>
</comment>
<reference evidence="1" key="1">
    <citation type="journal article" date="2015" name="Nature">
        <title>Complex archaea that bridge the gap between prokaryotes and eukaryotes.</title>
        <authorList>
            <person name="Spang A."/>
            <person name="Saw J.H."/>
            <person name="Jorgensen S.L."/>
            <person name="Zaremba-Niedzwiedzka K."/>
            <person name="Martijn J."/>
            <person name="Lind A.E."/>
            <person name="van Eijk R."/>
            <person name="Schleper C."/>
            <person name="Guy L."/>
            <person name="Ettema T.J."/>
        </authorList>
    </citation>
    <scope>NUCLEOTIDE SEQUENCE</scope>
</reference>
<name>A0A0F9DG56_9ZZZZ</name>
<sequence length="55" mass="6555">MTCEEISNIYEEIINLMGEQLHVYSEYTDSVNFDIEDIQRLSEMDVKIKELKKKV</sequence>
<dbReference type="AlphaFoldDB" id="A0A0F9DG56"/>
<accession>A0A0F9DG56</accession>
<organism evidence="1">
    <name type="scientific">marine sediment metagenome</name>
    <dbReference type="NCBI Taxonomy" id="412755"/>
    <lineage>
        <taxon>unclassified sequences</taxon>
        <taxon>metagenomes</taxon>
        <taxon>ecological metagenomes</taxon>
    </lineage>
</organism>